<dbReference type="AlphaFoldDB" id="A0AA43W3S4"/>
<dbReference type="GO" id="GO:0016020">
    <property type="term" value="C:membrane"/>
    <property type="evidence" value="ECO:0007669"/>
    <property type="project" value="UniProtKB-SubCell"/>
</dbReference>
<dbReference type="GO" id="GO:0004252">
    <property type="term" value="F:serine-type endopeptidase activity"/>
    <property type="evidence" value="ECO:0007669"/>
    <property type="project" value="InterPro"/>
</dbReference>
<keyword evidence="4 6" id="KW-0378">Hydrolase</keyword>
<dbReference type="GO" id="GO:0009003">
    <property type="term" value="F:signal peptidase activity"/>
    <property type="evidence" value="ECO:0007669"/>
    <property type="project" value="UniProtKB-EC"/>
</dbReference>
<keyword evidence="4" id="KW-0645">Protease</keyword>
<keyword evidence="4" id="KW-0812">Transmembrane</keyword>
<dbReference type="EC" id="3.4.21.89" evidence="4"/>
<dbReference type="SUPFAM" id="SSF51306">
    <property type="entry name" value="LexA/Signal peptidase"/>
    <property type="match status" value="1"/>
</dbReference>
<feature type="active site" evidence="3">
    <location>
        <position position="39"/>
    </location>
</feature>
<comment type="similarity">
    <text evidence="1 4">Belongs to the peptidase S26 family.</text>
</comment>
<reference evidence="6 7" key="1">
    <citation type="journal article" date="2019" name="Nat. Med.">
        <title>A library of human gut bacterial isolates paired with longitudinal multiomics data enables mechanistic microbiome research.</title>
        <authorList>
            <person name="Poyet M."/>
            <person name="Groussin M."/>
            <person name="Gibbons S.M."/>
            <person name="Avila-Pacheco J."/>
            <person name="Jiang X."/>
            <person name="Kearney S.M."/>
            <person name="Perrotta A.R."/>
            <person name="Berdy B."/>
            <person name="Zhao S."/>
            <person name="Lieberman T.D."/>
            <person name="Swanson P.K."/>
            <person name="Smith M."/>
            <person name="Roesemann S."/>
            <person name="Alexander J.E."/>
            <person name="Rich S.A."/>
            <person name="Livny J."/>
            <person name="Vlamakis H."/>
            <person name="Clish C."/>
            <person name="Bullock K."/>
            <person name="Deik A."/>
            <person name="Scott J."/>
            <person name="Pierce K.A."/>
            <person name="Xavier R.J."/>
            <person name="Alm E.J."/>
        </authorList>
    </citation>
    <scope>NUCLEOTIDE SEQUENCE [LARGE SCALE GENOMIC DNA]</scope>
    <source>
        <strain evidence="6 7">BIOML-A16</strain>
    </source>
</reference>
<dbReference type="InterPro" id="IPR000223">
    <property type="entry name" value="Pept_S26A_signal_pept_1"/>
</dbReference>
<feature type="transmembrane region" description="Helical" evidence="4">
    <location>
        <begin position="7"/>
        <end position="31"/>
    </location>
</feature>
<proteinExistence type="inferred from homology"/>
<dbReference type="NCBIfam" id="TIGR02227">
    <property type="entry name" value="sigpep_I_bact"/>
    <property type="match status" value="1"/>
</dbReference>
<dbReference type="PRINTS" id="PR00727">
    <property type="entry name" value="LEADERPTASE"/>
</dbReference>
<evidence type="ECO:0000256" key="3">
    <source>
        <dbReference type="PIRSR" id="PIRSR600223-1"/>
    </source>
</evidence>
<name>A0AA43W3S4_9BACT</name>
<comment type="catalytic activity">
    <reaction evidence="4">
        <text>Cleavage of hydrophobic, N-terminal signal or leader sequences from secreted and periplasmic proteins.</text>
        <dbReference type="EC" id="3.4.21.89"/>
    </reaction>
</comment>
<evidence type="ECO:0000313" key="6">
    <source>
        <dbReference type="EMBL" id="MTU70345.1"/>
    </source>
</evidence>
<evidence type="ECO:0000256" key="4">
    <source>
        <dbReference type="RuleBase" id="RU362042"/>
    </source>
</evidence>
<feature type="active site" evidence="3">
    <location>
        <position position="113"/>
    </location>
</feature>
<dbReference type="InterPro" id="IPR036286">
    <property type="entry name" value="LexA/Signal_pep-like_sf"/>
</dbReference>
<evidence type="ECO:0000259" key="5">
    <source>
        <dbReference type="Pfam" id="PF10502"/>
    </source>
</evidence>
<evidence type="ECO:0000256" key="1">
    <source>
        <dbReference type="ARBA" id="ARBA00009370"/>
    </source>
</evidence>
<keyword evidence="4" id="KW-1133">Transmembrane helix</keyword>
<comment type="caution">
    <text evidence="6">The sequence shown here is derived from an EMBL/GenBank/DDBJ whole genome shotgun (WGS) entry which is preliminary data.</text>
</comment>
<dbReference type="PANTHER" id="PTHR43390">
    <property type="entry name" value="SIGNAL PEPTIDASE I"/>
    <property type="match status" value="1"/>
</dbReference>
<feature type="domain" description="Peptidase S26" evidence="5">
    <location>
        <begin position="10"/>
        <end position="267"/>
    </location>
</feature>
<evidence type="ECO:0000256" key="2">
    <source>
        <dbReference type="ARBA" id="ARBA00019232"/>
    </source>
</evidence>
<protein>
    <recommendedName>
        <fullName evidence="2 4">Signal peptidase I</fullName>
        <ecNumber evidence="4">3.4.21.89</ecNumber>
    </recommendedName>
</protein>
<dbReference type="InterPro" id="IPR019533">
    <property type="entry name" value="Peptidase_S26"/>
</dbReference>
<gene>
    <name evidence="6" type="primary">lepB</name>
    <name evidence="6" type="ORF">GMD92_15045</name>
</gene>
<dbReference type="EMBL" id="WNDA01000025">
    <property type="protein sequence ID" value="MTU70345.1"/>
    <property type="molecule type" value="Genomic_DNA"/>
</dbReference>
<dbReference type="RefSeq" id="WP_005640614.1">
    <property type="nucleotide sequence ID" value="NZ_BAABYG010000001.1"/>
</dbReference>
<dbReference type="Pfam" id="PF10502">
    <property type="entry name" value="Peptidase_S26"/>
    <property type="match status" value="1"/>
</dbReference>
<sequence>MKRWINILLNLFLALVVLIAFWLFSQVFLLASFRIPSDSMEPELVEGDFVAVWKPTLGARLFDLNATLRLEQTEIHRTPGFRKTKRGDVLVFNFPHPNGWDKIEMHILKYYIKRCIGLPGDTLSIRNGRFRINGTNEPLGNMDSQERIGRTLPGEFPDGVYKAFPFDSVISWNIRNFGPLYVPKAGDKVEMNRENYLLYRKLIAWEQKAEINYNDSTVFLNGEPIREYRFLKNYYFMAGDKGLNSQDSRYWGLLPEEYIVGKAAFVWKSVDPYTGQFRWDRFMKKIE</sequence>
<dbReference type="CDD" id="cd06530">
    <property type="entry name" value="S26_SPase_I"/>
    <property type="match status" value="1"/>
</dbReference>
<comment type="subcellular location">
    <subcellularLocation>
        <location evidence="4">Membrane</location>
        <topology evidence="4">Single-pass type II membrane protein</topology>
    </subcellularLocation>
</comment>
<evidence type="ECO:0000313" key="7">
    <source>
        <dbReference type="Proteomes" id="UP000448908"/>
    </source>
</evidence>
<accession>A0AA43W3S4</accession>
<dbReference type="GeneID" id="49203444"/>
<dbReference type="Gene3D" id="2.10.109.10">
    <property type="entry name" value="Umud Fragment, subunit A"/>
    <property type="match status" value="1"/>
</dbReference>
<dbReference type="GO" id="GO:0006465">
    <property type="term" value="P:signal peptide processing"/>
    <property type="evidence" value="ECO:0007669"/>
    <property type="project" value="InterPro"/>
</dbReference>
<dbReference type="Proteomes" id="UP000448908">
    <property type="component" value="Unassembled WGS sequence"/>
</dbReference>
<dbReference type="PANTHER" id="PTHR43390:SF1">
    <property type="entry name" value="CHLOROPLAST PROCESSING PEPTIDASE"/>
    <property type="match status" value="1"/>
</dbReference>
<keyword evidence="4" id="KW-0472">Membrane</keyword>
<organism evidence="6 7">
    <name type="scientific">Parabacteroides merdae</name>
    <dbReference type="NCBI Taxonomy" id="46503"/>
    <lineage>
        <taxon>Bacteria</taxon>
        <taxon>Pseudomonadati</taxon>
        <taxon>Bacteroidota</taxon>
        <taxon>Bacteroidia</taxon>
        <taxon>Bacteroidales</taxon>
        <taxon>Tannerellaceae</taxon>
        <taxon>Parabacteroides</taxon>
    </lineage>
</organism>